<evidence type="ECO:0000256" key="1">
    <source>
        <dbReference type="SAM" id="MobiDB-lite"/>
    </source>
</evidence>
<accession>A0AAV7S9M1</accession>
<dbReference type="EMBL" id="JANPWB010000008">
    <property type="protein sequence ID" value="KAJ1160763.1"/>
    <property type="molecule type" value="Genomic_DNA"/>
</dbReference>
<gene>
    <name evidence="2" type="ORF">NDU88_001256</name>
</gene>
<keyword evidence="3" id="KW-1185">Reference proteome</keyword>
<evidence type="ECO:0000313" key="2">
    <source>
        <dbReference type="EMBL" id="KAJ1160763.1"/>
    </source>
</evidence>
<sequence length="91" mass="9695">MPHQGAQPPAWTRPKVLRAPSPLTRGWQPSCASSPQAPTAGPPRLHACRSPQLPRPQIPRGHGTLRLHAAQGGPTRSHGNLERFSAAAHPS</sequence>
<dbReference type="Proteomes" id="UP001066276">
    <property type="component" value="Chromosome 4_2"/>
</dbReference>
<proteinExistence type="predicted"/>
<protein>
    <submittedName>
        <fullName evidence="2">Uncharacterized protein</fullName>
    </submittedName>
</protein>
<dbReference type="AlphaFoldDB" id="A0AAV7S9M1"/>
<comment type="caution">
    <text evidence="2">The sequence shown here is derived from an EMBL/GenBank/DDBJ whole genome shotgun (WGS) entry which is preliminary data.</text>
</comment>
<reference evidence="2" key="1">
    <citation type="journal article" date="2022" name="bioRxiv">
        <title>Sequencing and chromosome-scale assembly of the giantPleurodeles waltlgenome.</title>
        <authorList>
            <person name="Brown T."/>
            <person name="Elewa A."/>
            <person name="Iarovenko S."/>
            <person name="Subramanian E."/>
            <person name="Araus A.J."/>
            <person name="Petzold A."/>
            <person name="Susuki M."/>
            <person name="Suzuki K.-i.T."/>
            <person name="Hayashi T."/>
            <person name="Toyoda A."/>
            <person name="Oliveira C."/>
            <person name="Osipova E."/>
            <person name="Leigh N.D."/>
            <person name="Simon A."/>
            <person name="Yun M.H."/>
        </authorList>
    </citation>
    <scope>NUCLEOTIDE SEQUENCE</scope>
    <source>
        <strain evidence="2">20211129_DDA</strain>
        <tissue evidence="2">Liver</tissue>
    </source>
</reference>
<feature type="region of interest" description="Disordered" evidence="1">
    <location>
        <begin position="1"/>
        <end position="91"/>
    </location>
</feature>
<name>A0AAV7S9M1_PLEWA</name>
<evidence type="ECO:0000313" key="3">
    <source>
        <dbReference type="Proteomes" id="UP001066276"/>
    </source>
</evidence>
<organism evidence="2 3">
    <name type="scientific">Pleurodeles waltl</name>
    <name type="common">Iberian ribbed newt</name>
    <dbReference type="NCBI Taxonomy" id="8319"/>
    <lineage>
        <taxon>Eukaryota</taxon>
        <taxon>Metazoa</taxon>
        <taxon>Chordata</taxon>
        <taxon>Craniata</taxon>
        <taxon>Vertebrata</taxon>
        <taxon>Euteleostomi</taxon>
        <taxon>Amphibia</taxon>
        <taxon>Batrachia</taxon>
        <taxon>Caudata</taxon>
        <taxon>Salamandroidea</taxon>
        <taxon>Salamandridae</taxon>
        <taxon>Pleurodelinae</taxon>
        <taxon>Pleurodeles</taxon>
    </lineage>
</organism>